<evidence type="ECO:0000313" key="1">
    <source>
        <dbReference type="EMBL" id="MET3864011.1"/>
    </source>
</evidence>
<accession>A0ABV2NBZ3</accession>
<name>A0ABV2NBZ3_9HYPH</name>
<sequence length="106" mass="11553">MADIIPLGTIPGAENARAMLLDLRRRLDSGEDIGPRIAQIRQAAASMRALAGGLRRVLQAPDERLSAEPEVLVAAWKVLALAERNVAKLEEFLRLADEEDLAQASR</sequence>
<dbReference type="Proteomes" id="UP001549119">
    <property type="component" value="Unassembled WGS sequence"/>
</dbReference>
<keyword evidence="2" id="KW-1185">Reference proteome</keyword>
<dbReference type="RefSeq" id="WP_070998447.1">
    <property type="nucleotide sequence ID" value="NZ_JBEPNV010000001.1"/>
</dbReference>
<evidence type="ECO:0000313" key="2">
    <source>
        <dbReference type="Proteomes" id="UP001549119"/>
    </source>
</evidence>
<proteinExistence type="predicted"/>
<gene>
    <name evidence="1" type="ORF">ABIC20_001320</name>
</gene>
<dbReference type="EMBL" id="JBEPNW010000002">
    <property type="protein sequence ID" value="MET3864011.1"/>
    <property type="molecule type" value="Genomic_DNA"/>
</dbReference>
<protein>
    <submittedName>
        <fullName evidence="1">Uncharacterized protein</fullName>
    </submittedName>
</protein>
<reference evidence="1 2" key="1">
    <citation type="submission" date="2024-06" db="EMBL/GenBank/DDBJ databases">
        <title>Genomics of switchgrass bacterial isolates.</title>
        <authorList>
            <person name="Shade A."/>
        </authorList>
    </citation>
    <scope>NUCLEOTIDE SEQUENCE [LARGE SCALE GENOMIC DNA]</scope>
    <source>
        <strain evidence="1 2">PvP084</strain>
    </source>
</reference>
<comment type="caution">
    <text evidence="1">The sequence shown here is derived from an EMBL/GenBank/DDBJ whole genome shotgun (WGS) entry which is preliminary data.</text>
</comment>
<organism evidence="1 2">
    <name type="scientific">Methylobacterium radiotolerans</name>
    <dbReference type="NCBI Taxonomy" id="31998"/>
    <lineage>
        <taxon>Bacteria</taxon>
        <taxon>Pseudomonadati</taxon>
        <taxon>Pseudomonadota</taxon>
        <taxon>Alphaproteobacteria</taxon>
        <taxon>Hyphomicrobiales</taxon>
        <taxon>Methylobacteriaceae</taxon>
        <taxon>Methylobacterium</taxon>
    </lineage>
</organism>